<evidence type="ECO:0000313" key="7">
    <source>
        <dbReference type="EMBL" id="SVB44606.1"/>
    </source>
</evidence>
<evidence type="ECO:0000256" key="5">
    <source>
        <dbReference type="ARBA" id="ARBA00023273"/>
    </source>
</evidence>
<accession>A0A382E1H2</accession>
<dbReference type="GO" id="GO:0005929">
    <property type="term" value="C:cilium"/>
    <property type="evidence" value="ECO:0007669"/>
    <property type="project" value="UniProtKB-SubCell"/>
</dbReference>
<protein>
    <recommendedName>
        <fullName evidence="6">LTD domain-containing protein</fullName>
    </recommendedName>
</protein>
<gene>
    <name evidence="7" type="ORF">METZ01_LOCUS197460</name>
</gene>
<dbReference type="InterPro" id="IPR013783">
    <property type="entry name" value="Ig-like_fold"/>
</dbReference>
<keyword evidence="5" id="KW-0966">Cell projection</keyword>
<keyword evidence="3" id="KW-0963">Cytoplasm</keyword>
<name>A0A382E1H2_9ZZZZ</name>
<dbReference type="Gene3D" id="2.60.120.200">
    <property type="match status" value="1"/>
</dbReference>
<dbReference type="Pfam" id="PF13385">
    <property type="entry name" value="Laminin_G_3"/>
    <property type="match status" value="1"/>
</dbReference>
<dbReference type="PROSITE" id="PS51841">
    <property type="entry name" value="LTD"/>
    <property type="match status" value="1"/>
</dbReference>
<dbReference type="GO" id="GO:0005737">
    <property type="term" value="C:cytoplasm"/>
    <property type="evidence" value="ECO:0007669"/>
    <property type="project" value="UniProtKB-SubCell"/>
</dbReference>
<evidence type="ECO:0000256" key="3">
    <source>
        <dbReference type="ARBA" id="ARBA00022490"/>
    </source>
</evidence>
<dbReference type="InterPro" id="IPR013320">
    <property type="entry name" value="ConA-like_dom_sf"/>
</dbReference>
<evidence type="ECO:0000256" key="2">
    <source>
        <dbReference type="ARBA" id="ARBA00004496"/>
    </source>
</evidence>
<proteinExistence type="predicted"/>
<organism evidence="7">
    <name type="scientific">marine metagenome</name>
    <dbReference type="NCBI Taxonomy" id="408172"/>
    <lineage>
        <taxon>unclassified sequences</taxon>
        <taxon>metagenomes</taxon>
        <taxon>ecological metagenomes</taxon>
    </lineage>
</organism>
<feature type="domain" description="LTD" evidence="6">
    <location>
        <begin position="173"/>
        <end position="306"/>
    </location>
</feature>
<sequence>ASNSTADFYSLVEAGAFSAGLVADGSGDVALKFKKNDSFLGSSTDMGSFSEGSGWHHVAVVYDADGNTANIFLDGTRKYNASGQSVTATNASFFAFGADSIDGFSVQFDNARVSQGVRYGGNFIPAMVYDADDQTIGLYRFNENRTDAAFAGQIATYDASSNGNHLHYDGTFSWSDGIPILAGPDVVLIVNEILKDPDAEGVNEFDGEWFELYNRGVVPLNLKNFTIEDDDGQFINITFDVPIDPGDYSVFTKNSNTEQNGGVESDYSYATSNFSLSNADDEISIYDGNDSLVNRVAYDDGVTFPDSSGFSMELYAPYYDNTVGSSWANSAVTYGSGDHGTPGARNNAYSGHISASDYAFDFGGIIEGNETSNTVYIYNTGLRSLVVDSMANGLSDFIITPTSGNILVGDSLQLLLSFAPSSPGPKYDTLKVFSQDNSNPLMSITLYGLGISSVADIVVNAAGDDSISSYEFLSTRVGFPRTEVFRIANIGNTLLDVEDIAISGGNDAFSTEVNNYSGIALYDTIDVPVLFNPPSAGAYSATLTFTSNDADEGSYVVDLSGSGSLYLTHYVPLEYSS</sequence>
<evidence type="ECO:0000256" key="4">
    <source>
        <dbReference type="ARBA" id="ARBA00023069"/>
    </source>
</evidence>
<evidence type="ECO:0000259" key="6">
    <source>
        <dbReference type="PROSITE" id="PS51841"/>
    </source>
</evidence>
<dbReference type="Gene3D" id="2.60.40.10">
    <property type="entry name" value="Immunoglobulins"/>
    <property type="match status" value="2"/>
</dbReference>
<dbReference type="SUPFAM" id="SSF49899">
    <property type="entry name" value="Concanavalin A-like lectins/glucanases"/>
    <property type="match status" value="1"/>
</dbReference>
<dbReference type="InterPro" id="IPR001322">
    <property type="entry name" value="Lamin_tail_dom"/>
</dbReference>
<feature type="non-terminal residue" evidence="7">
    <location>
        <position position="1"/>
    </location>
</feature>
<evidence type="ECO:0000256" key="1">
    <source>
        <dbReference type="ARBA" id="ARBA00004138"/>
    </source>
</evidence>
<keyword evidence="4" id="KW-0969">Cilium</keyword>
<feature type="non-terminal residue" evidence="7">
    <location>
        <position position="577"/>
    </location>
</feature>
<dbReference type="NCBIfam" id="NF012200">
    <property type="entry name" value="choice_anch_D"/>
    <property type="match status" value="2"/>
</dbReference>
<reference evidence="7" key="1">
    <citation type="submission" date="2018-05" db="EMBL/GenBank/DDBJ databases">
        <authorList>
            <person name="Lanie J.A."/>
            <person name="Ng W.-L."/>
            <person name="Kazmierczak K.M."/>
            <person name="Andrzejewski T.M."/>
            <person name="Davidsen T.M."/>
            <person name="Wayne K.J."/>
            <person name="Tettelin H."/>
            <person name="Glass J.I."/>
            <person name="Rusch D."/>
            <person name="Podicherti R."/>
            <person name="Tsui H.-C.T."/>
            <person name="Winkler M.E."/>
        </authorList>
    </citation>
    <scope>NUCLEOTIDE SEQUENCE</scope>
</reference>
<dbReference type="AlphaFoldDB" id="A0A382E1H2"/>
<dbReference type="Pfam" id="PF22544">
    <property type="entry name" value="HYDIN_VesB_CFA65-like_Ig"/>
    <property type="match status" value="1"/>
</dbReference>
<dbReference type="InterPro" id="IPR053879">
    <property type="entry name" value="HYDIN_VesB_CFA65-like_Ig"/>
</dbReference>
<dbReference type="InterPro" id="IPR036415">
    <property type="entry name" value="Lamin_tail_dom_sf"/>
</dbReference>
<dbReference type="Pfam" id="PF00932">
    <property type="entry name" value="LTD"/>
    <property type="match status" value="1"/>
</dbReference>
<dbReference type="SUPFAM" id="SSF74853">
    <property type="entry name" value="Lamin A/C globular tail domain"/>
    <property type="match status" value="1"/>
</dbReference>
<dbReference type="EMBL" id="UINC01042244">
    <property type="protein sequence ID" value="SVB44606.1"/>
    <property type="molecule type" value="Genomic_DNA"/>
</dbReference>
<comment type="subcellular location">
    <subcellularLocation>
        <location evidence="1">Cell projection</location>
        <location evidence="1">Cilium</location>
    </subcellularLocation>
    <subcellularLocation>
        <location evidence="2">Cytoplasm</location>
    </subcellularLocation>
</comment>